<feature type="compositionally biased region" description="Polar residues" evidence="1">
    <location>
        <begin position="60"/>
        <end position="70"/>
    </location>
</feature>
<feature type="compositionally biased region" description="Basic and acidic residues" evidence="1">
    <location>
        <begin position="229"/>
        <end position="244"/>
    </location>
</feature>
<dbReference type="Pfam" id="PF20568">
    <property type="entry name" value="DUF6777"/>
    <property type="match status" value="1"/>
</dbReference>
<evidence type="ECO:0000313" key="4">
    <source>
        <dbReference type="Proteomes" id="UP000240429"/>
    </source>
</evidence>
<dbReference type="AlphaFoldDB" id="A0A2P8Q3K8"/>
<feature type="compositionally biased region" description="Low complexity" evidence="1">
    <location>
        <begin position="313"/>
        <end position="324"/>
    </location>
</feature>
<evidence type="ECO:0000313" key="3">
    <source>
        <dbReference type="EMBL" id="PSM40805.1"/>
    </source>
</evidence>
<dbReference type="EMBL" id="PYBJ01000017">
    <property type="protein sequence ID" value="PSM40805.1"/>
    <property type="molecule type" value="Genomic_DNA"/>
</dbReference>
<keyword evidence="4" id="KW-1185">Reference proteome</keyword>
<reference evidence="3 4" key="1">
    <citation type="submission" date="2018-03" db="EMBL/GenBank/DDBJ databases">
        <title>Streptomyces dioscori sp. nov., a novel endophytic actinobacterium isolated from bulbil of Dioscorea bulbifera L.</title>
        <authorList>
            <person name="Zhikuan W."/>
        </authorList>
    </citation>
    <scope>NUCLEOTIDE SEQUENCE [LARGE SCALE GENOMIC DNA]</scope>
    <source>
        <strain evidence="3 4">A217</strain>
    </source>
</reference>
<feature type="compositionally biased region" description="Low complexity" evidence="1">
    <location>
        <begin position="277"/>
        <end position="306"/>
    </location>
</feature>
<dbReference type="Proteomes" id="UP000240429">
    <property type="component" value="Unassembled WGS sequence"/>
</dbReference>
<feature type="region of interest" description="Disordered" evidence="1">
    <location>
        <begin position="42"/>
        <end position="73"/>
    </location>
</feature>
<comment type="caution">
    <text evidence="3">The sequence shown here is derived from an EMBL/GenBank/DDBJ whole genome shotgun (WGS) entry which is preliminary data.</text>
</comment>
<protein>
    <recommendedName>
        <fullName evidence="2">DUF6777 domain-containing protein</fullName>
    </recommendedName>
</protein>
<evidence type="ECO:0000256" key="1">
    <source>
        <dbReference type="SAM" id="MobiDB-lite"/>
    </source>
</evidence>
<sequence>MAAAVVVAVVLAVVLTRPDGKTTATDSDGEVFLQAAGKAGPDPFTASTARDGSAAPVTPSPTDTSGSANVTRGVDGAAPGLYGGTQDVASCDVEKQISALDRAPDKKQAFASVLDLKTSAVPAYLRSLTPVQLRMDTRVTNHGYREGKATSYQAVLQAGTAVLVDDRGVPRVRCACGNPLLPPVALRTTPKRTGDSWPSYRPSDVVVVSPATQVVNIFVIFDPDSGDWFTRHKGDTGGKDRKTDPPANQPSPSTSSPPPSSDSPEPCVSVGDGATVPPGGSASPCPSTSTSTDTPSSPSEESGSPSSEPPAPDSSEPGPDDGSGTTTESAASRGVPESAATSPGL</sequence>
<feature type="region of interest" description="Disordered" evidence="1">
    <location>
        <begin position="226"/>
        <end position="345"/>
    </location>
</feature>
<dbReference type="OrthoDB" id="4655582at2"/>
<evidence type="ECO:0000259" key="2">
    <source>
        <dbReference type="Pfam" id="PF20568"/>
    </source>
</evidence>
<gene>
    <name evidence="3" type="ORF">C6Y14_24685</name>
</gene>
<dbReference type="InterPro" id="IPR046704">
    <property type="entry name" value="DUF6777"/>
</dbReference>
<accession>A0A2P8Q3K8</accession>
<organism evidence="3 4">
    <name type="scientific">Streptomyces dioscori</name>
    <dbReference type="NCBI Taxonomy" id="2109333"/>
    <lineage>
        <taxon>Bacteria</taxon>
        <taxon>Bacillati</taxon>
        <taxon>Actinomycetota</taxon>
        <taxon>Actinomycetes</taxon>
        <taxon>Kitasatosporales</taxon>
        <taxon>Streptomycetaceae</taxon>
        <taxon>Streptomyces</taxon>
        <taxon>Streptomyces aurantiacus group</taxon>
    </lineage>
</organism>
<proteinExistence type="predicted"/>
<feature type="domain" description="DUF6777" evidence="2">
    <location>
        <begin position="73"/>
        <end position="234"/>
    </location>
</feature>
<name>A0A2P8Q3K8_9ACTN</name>